<evidence type="ECO:0000256" key="7">
    <source>
        <dbReference type="RuleBase" id="RU362048"/>
    </source>
</evidence>
<evidence type="ECO:0000256" key="2">
    <source>
        <dbReference type="ARBA" id="ARBA00009784"/>
    </source>
</evidence>
<evidence type="ECO:0000256" key="1">
    <source>
        <dbReference type="ARBA" id="ARBA00004651"/>
    </source>
</evidence>
<keyword evidence="9" id="KW-1185">Reference proteome</keyword>
<feature type="transmembrane region" description="Helical" evidence="7">
    <location>
        <begin position="75"/>
        <end position="95"/>
    </location>
</feature>
<feature type="transmembrane region" description="Helical" evidence="7">
    <location>
        <begin position="116"/>
        <end position="136"/>
    </location>
</feature>
<feature type="transmembrane region" description="Helical" evidence="7">
    <location>
        <begin position="6"/>
        <end position="31"/>
    </location>
</feature>
<keyword evidence="6 7" id="KW-0472">Membrane</keyword>
<feature type="transmembrane region" description="Helical" evidence="7">
    <location>
        <begin position="142"/>
        <end position="164"/>
    </location>
</feature>
<proteinExistence type="inferred from homology"/>
<keyword evidence="4 7" id="KW-0812">Transmembrane</keyword>
<evidence type="ECO:0000313" key="9">
    <source>
        <dbReference type="Proteomes" id="UP001501337"/>
    </source>
</evidence>
<evidence type="ECO:0000256" key="4">
    <source>
        <dbReference type="ARBA" id="ARBA00022692"/>
    </source>
</evidence>
<feature type="transmembrane region" description="Helical" evidence="7">
    <location>
        <begin position="176"/>
        <end position="194"/>
    </location>
</feature>
<feature type="transmembrane region" description="Helical" evidence="7">
    <location>
        <begin position="43"/>
        <end position="63"/>
    </location>
</feature>
<comment type="caution">
    <text evidence="8">The sequence shown here is derived from an EMBL/GenBank/DDBJ whole genome shotgun (WGS) entry which is preliminary data.</text>
</comment>
<keyword evidence="3" id="KW-1003">Cell membrane</keyword>
<protein>
    <recommendedName>
        <fullName evidence="7">UPF0056 membrane protein</fullName>
    </recommendedName>
</protein>
<evidence type="ECO:0000256" key="6">
    <source>
        <dbReference type="ARBA" id="ARBA00023136"/>
    </source>
</evidence>
<dbReference type="NCBIfam" id="TIGR00427">
    <property type="entry name" value="NAAT family transporter"/>
    <property type="match status" value="1"/>
</dbReference>
<dbReference type="Proteomes" id="UP001501337">
    <property type="component" value="Unassembled WGS sequence"/>
</dbReference>
<name>A0ABP7P8E1_9GAMM</name>
<comment type="subcellular location">
    <subcellularLocation>
        <location evidence="1 7">Cell membrane</location>
        <topology evidence="1 7">Multi-pass membrane protein</topology>
    </subcellularLocation>
</comment>
<dbReference type="Pfam" id="PF01914">
    <property type="entry name" value="MarC"/>
    <property type="match status" value="1"/>
</dbReference>
<keyword evidence="5 7" id="KW-1133">Transmembrane helix</keyword>
<dbReference type="PANTHER" id="PTHR33508:SF1">
    <property type="entry name" value="UPF0056 MEMBRANE PROTEIN YHCE"/>
    <property type="match status" value="1"/>
</dbReference>
<accession>A0ABP7P8E1</accession>
<reference evidence="9" key="1">
    <citation type="journal article" date="2019" name="Int. J. Syst. Evol. Microbiol.">
        <title>The Global Catalogue of Microorganisms (GCM) 10K type strain sequencing project: providing services to taxonomists for standard genome sequencing and annotation.</title>
        <authorList>
            <consortium name="The Broad Institute Genomics Platform"/>
            <consortium name="The Broad Institute Genome Sequencing Center for Infectious Disease"/>
            <person name="Wu L."/>
            <person name="Ma J."/>
        </authorList>
    </citation>
    <scope>NUCLEOTIDE SEQUENCE [LARGE SCALE GENOMIC DNA]</scope>
    <source>
        <strain evidence="9">JCM 17555</strain>
    </source>
</reference>
<gene>
    <name evidence="8" type="ORF">GCM10022278_19280</name>
</gene>
<dbReference type="PANTHER" id="PTHR33508">
    <property type="entry name" value="UPF0056 MEMBRANE PROTEIN YHCE"/>
    <property type="match status" value="1"/>
</dbReference>
<evidence type="ECO:0000256" key="3">
    <source>
        <dbReference type="ARBA" id="ARBA00022475"/>
    </source>
</evidence>
<evidence type="ECO:0000313" key="8">
    <source>
        <dbReference type="EMBL" id="GAA3961371.1"/>
    </source>
</evidence>
<sequence>MTPDSFFPLYLNALTALFVIIDPIGAALIFHSLLPADERRHRLVMAIKSVLISGTLLIVFGLYGEALFHQLGININALRISGGVLLFFTAFRMITGEIRFSVHTSKEDISVYPMSIPLLAGPGSLTLAILLFSRAADAEGQLAITASIVSILLLTLLLMLAARYLKRVIGKTGDEILRRFLGVILAALAVQFIYDGVRNLWLAA</sequence>
<dbReference type="EMBL" id="BAABBO010000009">
    <property type="protein sequence ID" value="GAA3961371.1"/>
    <property type="molecule type" value="Genomic_DNA"/>
</dbReference>
<comment type="similarity">
    <text evidence="2 7">Belongs to the UPF0056 (MarC) family.</text>
</comment>
<dbReference type="RefSeq" id="WP_344805718.1">
    <property type="nucleotide sequence ID" value="NZ_BAABBO010000009.1"/>
</dbReference>
<evidence type="ECO:0000256" key="5">
    <source>
        <dbReference type="ARBA" id="ARBA00022989"/>
    </source>
</evidence>
<dbReference type="InterPro" id="IPR002771">
    <property type="entry name" value="Multi_antbiot-R_MarC"/>
</dbReference>
<organism evidence="8 9">
    <name type="scientific">Allohahella marinimesophila</name>
    <dbReference type="NCBI Taxonomy" id="1054972"/>
    <lineage>
        <taxon>Bacteria</taxon>
        <taxon>Pseudomonadati</taxon>
        <taxon>Pseudomonadota</taxon>
        <taxon>Gammaproteobacteria</taxon>
        <taxon>Oceanospirillales</taxon>
        <taxon>Hahellaceae</taxon>
        <taxon>Allohahella</taxon>
    </lineage>
</organism>